<sequence length="176" mass="19793">MAQETRWLDDQEREAWISLSQLMFLLPSALDAQLLRDNNITLFDYMVLSGLSMSEGRTLRMSELARMIASSLSRLSNVVKRLETRGLLRREPDPCNGRYTVAILTDEGWDLVVKAAPGHVEAVRRYVIDGLTDEQIKALREVACHVTARVQAGLGECTEGQVSEGDDQRSSTRARR</sequence>
<dbReference type="EMBL" id="BOMI01000174">
    <property type="protein sequence ID" value="GID79569.1"/>
    <property type="molecule type" value="Genomic_DNA"/>
</dbReference>
<dbReference type="Proteomes" id="UP000609879">
    <property type="component" value="Unassembled WGS sequence"/>
</dbReference>
<dbReference type="PROSITE" id="PS50995">
    <property type="entry name" value="HTH_MARR_2"/>
    <property type="match status" value="1"/>
</dbReference>
<dbReference type="InterPro" id="IPR036390">
    <property type="entry name" value="WH_DNA-bd_sf"/>
</dbReference>
<name>A0ABQ3YHT1_9ACTN</name>
<dbReference type="RefSeq" id="WP_203775905.1">
    <property type="nucleotide sequence ID" value="NZ_BAAABO010000064.1"/>
</dbReference>
<dbReference type="Pfam" id="PF12802">
    <property type="entry name" value="MarR_2"/>
    <property type="match status" value="1"/>
</dbReference>
<proteinExistence type="predicted"/>
<dbReference type="PANTHER" id="PTHR33164">
    <property type="entry name" value="TRANSCRIPTIONAL REGULATOR, MARR FAMILY"/>
    <property type="match status" value="1"/>
</dbReference>
<dbReference type="Gene3D" id="1.10.10.10">
    <property type="entry name" value="Winged helix-like DNA-binding domain superfamily/Winged helix DNA-binding domain"/>
    <property type="match status" value="1"/>
</dbReference>
<dbReference type="InterPro" id="IPR039422">
    <property type="entry name" value="MarR/SlyA-like"/>
</dbReference>
<dbReference type="SMART" id="SM00347">
    <property type="entry name" value="HTH_MARR"/>
    <property type="match status" value="1"/>
</dbReference>
<evidence type="ECO:0000259" key="1">
    <source>
        <dbReference type="PROSITE" id="PS50995"/>
    </source>
</evidence>
<accession>A0ABQ3YHT1</accession>
<evidence type="ECO:0000313" key="2">
    <source>
        <dbReference type="EMBL" id="GID79569.1"/>
    </source>
</evidence>
<feature type="domain" description="HTH marR-type" evidence="1">
    <location>
        <begin position="1"/>
        <end position="148"/>
    </location>
</feature>
<evidence type="ECO:0000313" key="3">
    <source>
        <dbReference type="Proteomes" id="UP000609879"/>
    </source>
</evidence>
<reference evidence="2 3" key="1">
    <citation type="submission" date="2021-01" db="EMBL/GenBank/DDBJ databases">
        <title>Whole genome shotgun sequence of Actinoplanes deccanensis NBRC 13994.</title>
        <authorList>
            <person name="Komaki H."/>
            <person name="Tamura T."/>
        </authorList>
    </citation>
    <scope>NUCLEOTIDE SEQUENCE [LARGE SCALE GENOMIC DNA]</scope>
    <source>
        <strain evidence="2 3">NBRC 13994</strain>
    </source>
</reference>
<dbReference type="InterPro" id="IPR036388">
    <property type="entry name" value="WH-like_DNA-bd_sf"/>
</dbReference>
<comment type="caution">
    <text evidence="2">The sequence shown here is derived from an EMBL/GenBank/DDBJ whole genome shotgun (WGS) entry which is preliminary data.</text>
</comment>
<dbReference type="PANTHER" id="PTHR33164:SF99">
    <property type="entry name" value="MARR FAMILY REGULATORY PROTEIN"/>
    <property type="match status" value="1"/>
</dbReference>
<dbReference type="SUPFAM" id="SSF46785">
    <property type="entry name" value="Winged helix' DNA-binding domain"/>
    <property type="match status" value="1"/>
</dbReference>
<keyword evidence="3" id="KW-1185">Reference proteome</keyword>
<dbReference type="InterPro" id="IPR000835">
    <property type="entry name" value="HTH_MarR-typ"/>
</dbReference>
<gene>
    <name evidence="2" type="ORF">Ade02nite_82100</name>
</gene>
<protein>
    <submittedName>
        <fullName evidence="2">MarR family transcriptional regulator</fullName>
    </submittedName>
</protein>
<organism evidence="2 3">
    <name type="scientific">Paractinoplanes deccanensis</name>
    <dbReference type="NCBI Taxonomy" id="113561"/>
    <lineage>
        <taxon>Bacteria</taxon>
        <taxon>Bacillati</taxon>
        <taxon>Actinomycetota</taxon>
        <taxon>Actinomycetes</taxon>
        <taxon>Micromonosporales</taxon>
        <taxon>Micromonosporaceae</taxon>
        <taxon>Paractinoplanes</taxon>
    </lineage>
</organism>